<accession>A1ZLS6</accession>
<dbReference type="AlphaFoldDB" id="A1ZLS6"/>
<name>A1ZLS6_MICM2</name>
<dbReference type="PANTHER" id="PTHR45266">
    <property type="entry name" value="OXALOACETATE DECARBOXYLASE ALPHA CHAIN"/>
    <property type="match status" value="1"/>
</dbReference>
<reference evidence="3 4" key="1">
    <citation type="submission" date="2007-01" db="EMBL/GenBank/DDBJ databases">
        <authorList>
            <person name="Haygood M."/>
            <person name="Podell S."/>
            <person name="Anderson C."/>
            <person name="Hopkinson B."/>
            <person name="Roe K."/>
            <person name="Barbeau K."/>
            <person name="Gaasterland T."/>
            <person name="Ferriera S."/>
            <person name="Johnson J."/>
            <person name="Kravitz S."/>
            <person name="Beeson K."/>
            <person name="Sutton G."/>
            <person name="Rogers Y.-H."/>
            <person name="Friedman R."/>
            <person name="Frazier M."/>
            <person name="Venter J.C."/>
        </authorList>
    </citation>
    <scope>NUCLEOTIDE SEQUENCE [LARGE SCALE GENOMIC DNA]</scope>
    <source>
        <strain evidence="3 4">ATCC 23134</strain>
    </source>
</reference>
<dbReference type="CDD" id="cd06850">
    <property type="entry name" value="biotinyl_domain"/>
    <property type="match status" value="1"/>
</dbReference>
<dbReference type="PANTHER" id="PTHR45266:SF3">
    <property type="entry name" value="OXALOACETATE DECARBOXYLASE ALPHA CHAIN"/>
    <property type="match status" value="1"/>
</dbReference>
<evidence type="ECO:0000256" key="1">
    <source>
        <dbReference type="ARBA" id="ARBA00023267"/>
    </source>
</evidence>
<sequence>MLKITVTPAQASKEATKTYEVLTDQEGLKLNGEEFSWDLLQLQDNSYHIIHNNKTFQVEILKADYLAKTFTLQVNGHLYTVNSEDKMDLLLKRLGMDNVNQNKVNDVKAPMPGLILSVNVNEGDEVKKGDILMILEAMKMENALKCPADGKVKAVKVKQGQNVEKNQLLILFE</sequence>
<dbReference type="SUPFAM" id="SSF51230">
    <property type="entry name" value="Single hybrid motif"/>
    <property type="match status" value="1"/>
</dbReference>
<evidence type="ECO:0000313" key="4">
    <source>
        <dbReference type="Proteomes" id="UP000004095"/>
    </source>
</evidence>
<evidence type="ECO:0000259" key="2">
    <source>
        <dbReference type="PROSITE" id="PS50968"/>
    </source>
</evidence>
<evidence type="ECO:0000313" key="3">
    <source>
        <dbReference type="EMBL" id="EAY28830.1"/>
    </source>
</evidence>
<gene>
    <name evidence="3" type="ORF">M23134_07928</name>
</gene>
<organism evidence="3 4">
    <name type="scientific">Microscilla marina ATCC 23134</name>
    <dbReference type="NCBI Taxonomy" id="313606"/>
    <lineage>
        <taxon>Bacteria</taxon>
        <taxon>Pseudomonadati</taxon>
        <taxon>Bacteroidota</taxon>
        <taxon>Cytophagia</taxon>
        <taxon>Cytophagales</taxon>
        <taxon>Microscillaceae</taxon>
        <taxon>Microscilla</taxon>
    </lineage>
</organism>
<dbReference type="InterPro" id="IPR000089">
    <property type="entry name" value="Biotin_lipoyl"/>
</dbReference>
<proteinExistence type="predicted"/>
<dbReference type="Gene3D" id="2.40.50.100">
    <property type="match status" value="1"/>
</dbReference>
<dbReference type="OrthoDB" id="9812676at2"/>
<protein>
    <submittedName>
        <fullName evidence="3">Biotin carboxyl carrier protein</fullName>
    </submittedName>
</protein>
<dbReference type="FunFam" id="2.40.50.100:FF:000003">
    <property type="entry name" value="Acetyl-CoA carboxylase biotin carboxyl carrier protein"/>
    <property type="match status" value="1"/>
</dbReference>
<dbReference type="Pfam" id="PF00364">
    <property type="entry name" value="Biotin_lipoyl"/>
    <property type="match status" value="1"/>
</dbReference>
<dbReference type="PROSITE" id="PS50968">
    <property type="entry name" value="BIOTINYL_LIPOYL"/>
    <property type="match status" value="1"/>
</dbReference>
<keyword evidence="4" id="KW-1185">Reference proteome</keyword>
<comment type="caution">
    <text evidence="3">The sequence shown here is derived from an EMBL/GenBank/DDBJ whole genome shotgun (WGS) entry which is preliminary data.</text>
</comment>
<dbReference type="eggNOG" id="COG4770">
    <property type="taxonomic scope" value="Bacteria"/>
</dbReference>
<dbReference type="RefSeq" id="WP_002697632.1">
    <property type="nucleotide sequence ID" value="NZ_AAWS01000014.1"/>
</dbReference>
<dbReference type="InterPro" id="IPR011053">
    <property type="entry name" value="Single_hybrid_motif"/>
</dbReference>
<feature type="domain" description="Lipoyl-binding" evidence="2">
    <location>
        <begin position="104"/>
        <end position="173"/>
    </location>
</feature>
<dbReference type="EMBL" id="AAWS01000014">
    <property type="protein sequence ID" value="EAY28830.1"/>
    <property type="molecule type" value="Genomic_DNA"/>
</dbReference>
<dbReference type="InterPro" id="IPR050709">
    <property type="entry name" value="Biotin_Carboxyl_Carrier/Decarb"/>
</dbReference>
<keyword evidence="1" id="KW-0092">Biotin</keyword>
<dbReference type="Proteomes" id="UP000004095">
    <property type="component" value="Unassembled WGS sequence"/>
</dbReference>